<dbReference type="PANTHER" id="PTHR21237">
    <property type="entry name" value="GRPE PROTEIN"/>
    <property type="match status" value="1"/>
</dbReference>
<sequence length="235" mass="25883">MERVNIQWGEETPPPGPAGPEPNEAKAAGKEKKEEEEEKAKGAAKVVDRRRKYGEDVGAAPDEPVKAVPTYVQQLEQKLARAEEKLKEHIERINREAAEFRARQERELERRTLESRKRAVAAFLPLAEDLGRAVAAASGASGEEALGKLLEGLRLVQGRFLQELAAQGVAPFESLGQPFDPSLHEAVLTREVTDPAQDGRVVEELGQGYRLGDEVIRPSRAVVGKLRREERPSGS</sequence>
<dbReference type="PRINTS" id="PR00773">
    <property type="entry name" value="GRPEPROTEIN"/>
</dbReference>
<evidence type="ECO:0000256" key="6">
    <source>
        <dbReference type="SAM" id="MobiDB-lite"/>
    </source>
</evidence>
<evidence type="ECO:0000256" key="5">
    <source>
        <dbReference type="SAM" id="Coils"/>
    </source>
</evidence>
<feature type="coiled-coil region" evidence="5">
    <location>
        <begin position="72"/>
        <end position="110"/>
    </location>
</feature>
<evidence type="ECO:0000256" key="1">
    <source>
        <dbReference type="ARBA" id="ARBA00009054"/>
    </source>
</evidence>
<feature type="region of interest" description="Disordered" evidence="6">
    <location>
        <begin position="1"/>
        <end position="47"/>
    </location>
</feature>
<keyword evidence="2 3" id="KW-0143">Chaperone</keyword>
<proteinExistence type="inferred from homology"/>
<evidence type="ECO:0000313" key="8">
    <source>
        <dbReference type="Proteomes" id="UP000782312"/>
    </source>
</evidence>
<dbReference type="AlphaFoldDB" id="A0A932HVB7"/>
<dbReference type="GO" id="GO:0051082">
    <property type="term" value="F:unfolded protein binding"/>
    <property type="evidence" value="ECO:0007669"/>
    <property type="project" value="TreeGrafter"/>
</dbReference>
<dbReference type="Pfam" id="PF01025">
    <property type="entry name" value="GrpE"/>
    <property type="match status" value="1"/>
</dbReference>
<evidence type="ECO:0000313" key="7">
    <source>
        <dbReference type="EMBL" id="MBI3126360.1"/>
    </source>
</evidence>
<dbReference type="Gene3D" id="3.90.20.20">
    <property type="match status" value="1"/>
</dbReference>
<dbReference type="InterPro" id="IPR013805">
    <property type="entry name" value="GrpE_CC"/>
</dbReference>
<comment type="caution">
    <text evidence="7">The sequence shown here is derived from an EMBL/GenBank/DDBJ whole genome shotgun (WGS) entry which is preliminary data.</text>
</comment>
<keyword evidence="3" id="KW-0346">Stress response</keyword>
<dbReference type="SUPFAM" id="SSF58014">
    <property type="entry name" value="Coiled-coil domain of nucleotide exchange factor GrpE"/>
    <property type="match status" value="1"/>
</dbReference>
<dbReference type="Proteomes" id="UP000782312">
    <property type="component" value="Unassembled WGS sequence"/>
</dbReference>
<dbReference type="PANTHER" id="PTHR21237:SF40">
    <property type="entry name" value="CELL CYCLE AND APOPTOSIS REGULATOR PROTEIN 2"/>
    <property type="match status" value="1"/>
</dbReference>
<evidence type="ECO:0000256" key="3">
    <source>
        <dbReference type="HAMAP-Rule" id="MF_01151"/>
    </source>
</evidence>
<dbReference type="GO" id="GO:0000774">
    <property type="term" value="F:adenyl-nucleotide exchange factor activity"/>
    <property type="evidence" value="ECO:0007669"/>
    <property type="project" value="InterPro"/>
</dbReference>
<dbReference type="GO" id="GO:0006457">
    <property type="term" value="P:protein folding"/>
    <property type="evidence" value="ECO:0007669"/>
    <property type="project" value="InterPro"/>
</dbReference>
<evidence type="ECO:0000256" key="4">
    <source>
        <dbReference type="RuleBase" id="RU004478"/>
    </source>
</evidence>
<dbReference type="Gene3D" id="2.30.22.10">
    <property type="entry name" value="Head domain of nucleotide exchange factor GrpE"/>
    <property type="match status" value="1"/>
</dbReference>
<dbReference type="InterPro" id="IPR009012">
    <property type="entry name" value="GrpE_head"/>
</dbReference>
<accession>A0A932HVB7</accession>
<gene>
    <name evidence="3" type="primary">grpE</name>
    <name evidence="7" type="ORF">HYZ11_01995</name>
</gene>
<dbReference type="GO" id="GO:0051087">
    <property type="term" value="F:protein-folding chaperone binding"/>
    <property type="evidence" value="ECO:0007669"/>
    <property type="project" value="InterPro"/>
</dbReference>
<reference evidence="7" key="1">
    <citation type="submission" date="2020-07" db="EMBL/GenBank/DDBJ databases">
        <title>Huge and variable diversity of episymbiotic CPR bacteria and DPANN archaea in groundwater ecosystems.</title>
        <authorList>
            <person name="He C.Y."/>
            <person name="Keren R."/>
            <person name="Whittaker M."/>
            <person name="Farag I.F."/>
            <person name="Doudna J."/>
            <person name="Cate J.H.D."/>
            <person name="Banfield J.F."/>
        </authorList>
    </citation>
    <scope>NUCLEOTIDE SEQUENCE</scope>
    <source>
        <strain evidence="7">NC_groundwater_763_Ag_S-0.2um_68_21</strain>
    </source>
</reference>
<organism evidence="7 8">
    <name type="scientific">Tectimicrobiota bacterium</name>
    <dbReference type="NCBI Taxonomy" id="2528274"/>
    <lineage>
        <taxon>Bacteria</taxon>
        <taxon>Pseudomonadati</taxon>
        <taxon>Nitrospinota/Tectimicrobiota group</taxon>
        <taxon>Candidatus Tectimicrobiota</taxon>
    </lineage>
</organism>
<comment type="similarity">
    <text evidence="1 3 4">Belongs to the GrpE family.</text>
</comment>
<name>A0A932HVB7_UNCTE</name>
<protein>
    <recommendedName>
        <fullName evidence="3">Protein GrpE</fullName>
    </recommendedName>
    <alternativeName>
        <fullName evidence="3">HSP-70 cofactor</fullName>
    </alternativeName>
</protein>
<dbReference type="GO" id="GO:0042803">
    <property type="term" value="F:protein homodimerization activity"/>
    <property type="evidence" value="ECO:0007669"/>
    <property type="project" value="InterPro"/>
</dbReference>
<dbReference type="SUPFAM" id="SSF51064">
    <property type="entry name" value="Head domain of nucleotide exchange factor GrpE"/>
    <property type="match status" value="1"/>
</dbReference>
<dbReference type="HAMAP" id="MF_01151">
    <property type="entry name" value="GrpE"/>
    <property type="match status" value="1"/>
</dbReference>
<comment type="subunit">
    <text evidence="3">Homodimer.</text>
</comment>
<keyword evidence="5" id="KW-0175">Coiled coil</keyword>
<dbReference type="EMBL" id="JACPUR010000002">
    <property type="protein sequence ID" value="MBI3126360.1"/>
    <property type="molecule type" value="Genomic_DNA"/>
</dbReference>
<comment type="subcellular location">
    <subcellularLocation>
        <location evidence="3">Cytoplasm</location>
    </subcellularLocation>
</comment>
<evidence type="ECO:0000256" key="2">
    <source>
        <dbReference type="ARBA" id="ARBA00023186"/>
    </source>
</evidence>
<dbReference type="GO" id="GO:0005737">
    <property type="term" value="C:cytoplasm"/>
    <property type="evidence" value="ECO:0007669"/>
    <property type="project" value="UniProtKB-SubCell"/>
</dbReference>
<comment type="function">
    <text evidence="3">Participates actively in the response to hyperosmotic and heat shock by preventing the aggregation of stress-denatured proteins, in association with DnaK and GrpE. It is the nucleotide exchange factor for DnaK and may function as a thermosensor. Unfolded proteins bind initially to DnaJ; upon interaction with the DnaJ-bound protein, DnaK hydrolyzes its bound ATP, resulting in the formation of a stable complex. GrpE releases ADP from DnaK; ATP binding to DnaK triggers the release of the substrate protein, thus completing the reaction cycle. Several rounds of ATP-dependent interactions between DnaJ, DnaK and GrpE are required for fully efficient folding.</text>
</comment>
<feature type="compositionally biased region" description="Basic and acidic residues" evidence="6">
    <location>
        <begin position="23"/>
        <end position="41"/>
    </location>
</feature>
<keyword evidence="3" id="KW-0963">Cytoplasm</keyword>
<dbReference type="InterPro" id="IPR000740">
    <property type="entry name" value="GrpE"/>
</dbReference>